<evidence type="ECO:0000313" key="4">
    <source>
        <dbReference type="Proteomes" id="UP000802392"/>
    </source>
</evidence>
<dbReference type="PANTHER" id="PTHR12526:SF636">
    <property type="entry name" value="BLL3647 PROTEIN"/>
    <property type="match status" value="1"/>
</dbReference>
<name>A0ABX0TJ81_9MICC</name>
<dbReference type="Proteomes" id="UP000802392">
    <property type="component" value="Unassembled WGS sequence"/>
</dbReference>
<evidence type="ECO:0000313" key="3">
    <source>
        <dbReference type="EMBL" id="NIJ02609.1"/>
    </source>
</evidence>
<dbReference type="RefSeq" id="WP_167268004.1">
    <property type="nucleotide sequence ID" value="NZ_BAAAVO010000009.1"/>
</dbReference>
<accession>A0ABX0TJ81</accession>
<evidence type="ECO:0000259" key="2">
    <source>
        <dbReference type="Pfam" id="PF00534"/>
    </source>
</evidence>
<dbReference type="EMBL" id="JAAOZD010000006">
    <property type="protein sequence ID" value="NIJ02609.1"/>
    <property type="molecule type" value="Genomic_DNA"/>
</dbReference>
<evidence type="ECO:0000256" key="1">
    <source>
        <dbReference type="ARBA" id="ARBA00022679"/>
    </source>
</evidence>
<dbReference type="Pfam" id="PF00534">
    <property type="entry name" value="Glycos_transf_1"/>
    <property type="match status" value="1"/>
</dbReference>
<dbReference type="Gene3D" id="3.40.50.2000">
    <property type="entry name" value="Glycogen Phosphorylase B"/>
    <property type="match status" value="2"/>
</dbReference>
<dbReference type="SUPFAM" id="SSF53756">
    <property type="entry name" value="UDP-Glycosyltransferase/glycogen phosphorylase"/>
    <property type="match status" value="1"/>
</dbReference>
<protein>
    <submittedName>
        <fullName evidence="3">Glycosyltransferase involved in cell wall biosynthesis</fullName>
    </submittedName>
</protein>
<dbReference type="CDD" id="cd03801">
    <property type="entry name" value="GT4_PimA-like"/>
    <property type="match status" value="1"/>
</dbReference>
<comment type="caution">
    <text evidence="3">The sequence shown here is derived from an EMBL/GenBank/DDBJ whole genome shotgun (WGS) entry which is preliminary data.</text>
</comment>
<reference evidence="3 4" key="1">
    <citation type="submission" date="2020-03" db="EMBL/GenBank/DDBJ databases">
        <title>Genomic Encyclopedia of Type Strains, Phase III (KMG-III): the genomes of soil and plant-associated and newly described type strains.</title>
        <authorList>
            <person name="Whitman W."/>
        </authorList>
    </citation>
    <scope>NUCLEOTIDE SEQUENCE [LARGE SCALE GENOMIC DNA]</scope>
    <source>
        <strain evidence="3 4">CECT 4207</strain>
    </source>
</reference>
<keyword evidence="4" id="KW-1185">Reference proteome</keyword>
<sequence>MMRPDTPHPSNHTVLVHPFGNENVRQTLSALSEHQLLASFVTSIGWTRPGSLARFRAARSLIDRRLFPMVEDKDLHVAPARELVRNVLLRAQPAPVRRLGAASGPLSAHWVAHKVETQAIKTLLSADGPRSVYGYSTFAARVFEAARPLGMETVLEVPHVHWATTRYWAERLVDREPGWAVTARQDLVSSAIHSLESRELDAATRLISPSAQVTESLRAVGVNGHITEIPYGCPDVADGQEPLRWDGKGPLKVLFVGRIVGMKGIADVVSAAKAMGSSATFTAIGMLPGETFPALEDMLGVVDYRGTMARSRILQEMRNHHVLVLPSLVEGRSLAALEGLSQGLPEIVTVGSGVDDLVRQGAGEVVDRFAPGQIVAGLQRFIDEPGLVEERSIRALELARDSGWGPFRTGIAGFLTSIGGDTHEQ</sequence>
<gene>
    <name evidence="3" type="ORF">FHR86_002953</name>
</gene>
<proteinExistence type="predicted"/>
<dbReference type="InterPro" id="IPR001296">
    <property type="entry name" value="Glyco_trans_1"/>
</dbReference>
<keyword evidence="1" id="KW-0808">Transferase</keyword>
<feature type="domain" description="Glycosyl transferase family 1" evidence="2">
    <location>
        <begin position="249"/>
        <end position="389"/>
    </location>
</feature>
<organism evidence="3 4">
    <name type="scientific">Paenarthrobacter ilicis</name>
    <dbReference type="NCBI Taxonomy" id="43665"/>
    <lineage>
        <taxon>Bacteria</taxon>
        <taxon>Bacillati</taxon>
        <taxon>Actinomycetota</taxon>
        <taxon>Actinomycetes</taxon>
        <taxon>Micrococcales</taxon>
        <taxon>Micrococcaceae</taxon>
        <taxon>Paenarthrobacter</taxon>
    </lineage>
</organism>
<dbReference type="PANTHER" id="PTHR12526">
    <property type="entry name" value="GLYCOSYLTRANSFERASE"/>
    <property type="match status" value="1"/>
</dbReference>